<dbReference type="AlphaFoldDB" id="A0A6J4N3C1"/>
<organism evidence="2">
    <name type="scientific">uncultured Gemmatimonadota bacterium</name>
    <dbReference type="NCBI Taxonomy" id="203437"/>
    <lineage>
        <taxon>Bacteria</taxon>
        <taxon>Pseudomonadati</taxon>
        <taxon>Gemmatimonadota</taxon>
        <taxon>environmental samples</taxon>
    </lineage>
</organism>
<accession>A0A6J4N3C1</accession>
<proteinExistence type="predicted"/>
<name>A0A6J4N3C1_9BACT</name>
<protein>
    <submittedName>
        <fullName evidence="2">Uncharacterized protein</fullName>
    </submittedName>
</protein>
<evidence type="ECO:0000256" key="1">
    <source>
        <dbReference type="SAM" id="MobiDB-lite"/>
    </source>
</evidence>
<feature type="region of interest" description="Disordered" evidence="1">
    <location>
        <begin position="49"/>
        <end position="96"/>
    </location>
</feature>
<dbReference type="EMBL" id="CADCTV010001015">
    <property type="protein sequence ID" value="CAA9373848.1"/>
    <property type="molecule type" value="Genomic_DNA"/>
</dbReference>
<reference evidence="2" key="1">
    <citation type="submission" date="2020-02" db="EMBL/GenBank/DDBJ databases">
        <authorList>
            <person name="Meier V. D."/>
        </authorList>
    </citation>
    <scope>NUCLEOTIDE SEQUENCE</scope>
    <source>
        <strain evidence="2">AVDCRST_MAG89</strain>
    </source>
</reference>
<evidence type="ECO:0000313" key="2">
    <source>
        <dbReference type="EMBL" id="CAA9373848.1"/>
    </source>
</evidence>
<sequence length="96" mass="10177">MLASRRVPRVFRGLAEALGRRAGRSDNGGPISRGNILCAEADGTRFVADEKSTPAARRARKASHLPEETGRLPNRSYESKVSGDDPLPGGCEVSGS</sequence>
<gene>
    <name evidence="2" type="ORF">AVDCRST_MAG89-4827</name>
</gene>